<evidence type="ECO:0000256" key="2">
    <source>
        <dbReference type="SAM" id="Phobius"/>
    </source>
</evidence>
<organism evidence="3 4">
    <name type="scientific">Bradyrhizobium frederickii</name>
    <dbReference type="NCBI Taxonomy" id="2560054"/>
    <lineage>
        <taxon>Bacteria</taxon>
        <taxon>Pseudomonadati</taxon>
        <taxon>Pseudomonadota</taxon>
        <taxon>Alphaproteobacteria</taxon>
        <taxon>Hyphomicrobiales</taxon>
        <taxon>Nitrobacteraceae</taxon>
        <taxon>Bradyrhizobium</taxon>
    </lineage>
</organism>
<dbReference type="GO" id="GO:0016788">
    <property type="term" value="F:hydrolase activity, acting on ester bonds"/>
    <property type="evidence" value="ECO:0007669"/>
    <property type="project" value="UniProtKB-ARBA"/>
</dbReference>
<feature type="region of interest" description="Disordered" evidence="1">
    <location>
        <begin position="242"/>
        <end position="262"/>
    </location>
</feature>
<name>A0A4Y9PLQ7_9BRAD</name>
<dbReference type="Gene3D" id="3.40.50.1110">
    <property type="entry name" value="SGNH hydrolase"/>
    <property type="match status" value="1"/>
</dbReference>
<dbReference type="Proteomes" id="UP000297700">
    <property type="component" value="Unassembled WGS sequence"/>
</dbReference>
<dbReference type="RefSeq" id="WP_135161624.1">
    <property type="nucleotide sequence ID" value="NZ_SPQS01000001.1"/>
</dbReference>
<evidence type="ECO:0000313" key="4">
    <source>
        <dbReference type="Proteomes" id="UP000297700"/>
    </source>
</evidence>
<keyword evidence="2" id="KW-0472">Membrane</keyword>
<proteinExistence type="predicted"/>
<dbReference type="AlphaFoldDB" id="A0A4Y9PLQ7"/>
<reference evidence="3 4" key="1">
    <citation type="submission" date="2019-03" db="EMBL/GenBank/DDBJ databases">
        <title>Bradyrhizobium strains diversity.</title>
        <authorList>
            <person name="Urquiaga M.C.O."/>
            <person name="Hungria M."/>
            <person name="Delamuta J.R.M."/>
            <person name="Klepa M.S."/>
        </authorList>
    </citation>
    <scope>NUCLEOTIDE SEQUENCE [LARGE SCALE GENOMIC DNA]</scope>
    <source>
        <strain evidence="3 4">CNPSo 3426</strain>
    </source>
</reference>
<dbReference type="InterPro" id="IPR036514">
    <property type="entry name" value="SGNH_hydro_sf"/>
</dbReference>
<evidence type="ECO:0000313" key="3">
    <source>
        <dbReference type="EMBL" id="TFV80292.1"/>
    </source>
</evidence>
<feature type="transmembrane region" description="Helical" evidence="2">
    <location>
        <begin position="7"/>
        <end position="28"/>
    </location>
</feature>
<keyword evidence="2" id="KW-1133">Transmembrane helix</keyword>
<sequence length="590" mass="65159">MFLRAVSLIVGNAFILIVLGLVIGEWWARSIAPPKPETKAITVLNQHAAYQPWSGYRNTPGFRYELGNWVPVVVNSWGWRGAEPTIARSKSVRRAMLLGDSVAFSCWGCREEASLGGILKRALELRTGEEWEVINASVPAGFSSISLGTLAHDGMQFLPDVVTTLNGINDVLVLDERTMLRMGVGLFKHSIYHTTQLDMDRIFDARTGVVQRPGLLDQVASKSALFEVVSKSPLIAGMRAHASAKGPPVAPPPTSSGYSTSDPERLDTYVNNQLAMSYLAEGSGAKFVGFLSPYLSLRHKVLGDGDRAAIKAQDHALLTWLDDVHPILRTKLQKAAADHASFNYVDLSLMFTDEQVFADLAHVKYESLEKSLGYDMVAARMAEEIVRALYAGKSLPNWRETHVKGAPHDWNEQTYLAANPDVSALIAEGKFPNGFEHYRSVGFLEFRHSGFPRWDEEAYLAANPDLVSLIREGVFASGYEHYVKHGKAEGRRSGLPMRWIEETYLAANPDVAAAVAAGEFKNGEDHFMKIGAVENRRGGFSGWDEEGYLVPYGDVRNAVIGKMFRSGCEHYLRAGAMEKRQIALGLTSFY</sequence>
<dbReference type="SUPFAM" id="SSF52266">
    <property type="entry name" value="SGNH hydrolase"/>
    <property type="match status" value="1"/>
</dbReference>
<accession>A0A4Y9PLQ7</accession>
<evidence type="ECO:0000256" key="1">
    <source>
        <dbReference type="SAM" id="MobiDB-lite"/>
    </source>
</evidence>
<keyword evidence="2" id="KW-0812">Transmembrane</keyword>
<protein>
    <submittedName>
        <fullName evidence="3">Uncharacterized protein</fullName>
    </submittedName>
</protein>
<gene>
    <name evidence="3" type="ORF">E4K64_00170</name>
</gene>
<comment type="caution">
    <text evidence="3">The sequence shown here is derived from an EMBL/GenBank/DDBJ whole genome shotgun (WGS) entry which is preliminary data.</text>
</comment>
<dbReference type="EMBL" id="SPQS01000001">
    <property type="protein sequence ID" value="TFV80292.1"/>
    <property type="molecule type" value="Genomic_DNA"/>
</dbReference>